<dbReference type="Gene3D" id="1.10.600.10">
    <property type="entry name" value="Farnesyl Diphosphate Synthase"/>
    <property type="match status" value="1"/>
</dbReference>
<protein>
    <recommendedName>
        <fullName evidence="9">Polyprenyl synthetase</fullName>
    </recommendedName>
</protein>
<keyword evidence="4" id="KW-0479">Metal-binding</keyword>
<dbReference type="PANTHER" id="PTHR12001:SF69">
    <property type="entry name" value="ALL TRANS-POLYPRENYL-DIPHOSPHATE SYNTHASE PDSS1"/>
    <property type="match status" value="1"/>
</dbReference>
<evidence type="ECO:0000256" key="1">
    <source>
        <dbReference type="ARBA" id="ARBA00001946"/>
    </source>
</evidence>
<keyword evidence="5" id="KW-0460">Magnesium</keyword>
<dbReference type="SUPFAM" id="SSF48576">
    <property type="entry name" value="Terpenoid synthases"/>
    <property type="match status" value="1"/>
</dbReference>
<evidence type="ECO:0000313" key="7">
    <source>
        <dbReference type="EMBL" id="TDG68894.1"/>
    </source>
</evidence>
<dbReference type="InterPro" id="IPR008949">
    <property type="entry name" value="Isoprenoid_synthase_dom_sf"/>
</dbReference>
<dbReference type="GO" id="GO:0008299">
    <property type="term" value="P:isoprenoid biosynthetic process"/>
    <property type="evidence" value="ECO:0007669"/>
    <property type="project" value="InterPro"/>
</dbReference>
<dbReference type="AlphaFoldDB" id="A0A4R5N9W1"/>
<dbReference type="InterPro" id="IPR000092">
    <property type="entry name" value="Polyprenyl_synt"/>
</dbReference>
<evidence type="ECO:0000256" key="6">
    <source>
        <dbReference type="RuleBase" id="RU004466"/>
    </source>
</evidence>
<evidence type="ECO:0000256" key="3">
    <source>
        <dbReference type="ARBA" id="ARBA00022679"/>
    </source>
</evidence>
<dbReference type="EMBL" id="PUFI01000009">
    <property type="protein sequence ID" value="TDG68894.1"/>
    <property type="molecule type" value="Genomic_DNA"/>
</dbReference>
<comment type="similarity">
    <text evidence="2 6">Belongs to the FPP/GGPP synthase family.</text>
</comment>
<dbReference type="SFLD" id="SFLDS00005">
    <property type="entry name" value="Isoprenoid_Synthase_Type_I"/>
    <property type="match status" value="1"/>
</dbReference>
<comment type="cofactor">
    <cofactor evidence="1">
        <name>Mg(2+)</name>
        <dbReference type="ChEBI" id="CHEBI:18420"/>
    </cofactor>
</comment>
<evidence type="ECO:0000256" key="2">
    <source>
        <dbReference type="ARBA" id="ARBA00006706"/>
    </source>
</evidence>
<dbReference type="STRING" id="907931.GCA_000165675_00573"/>
<evidence type="ECO:0000256" key="4">
    <source>
        <dbReference type="ARBA" id="ARBA00022723"/>
    </source>
</evidence>
<gene>
    <name evidence="7" type="ORF">C5L23_000813</name>
</gene>
<proteinExistence type="inferred from homology"/>
<evidence type="ECO:0008006" key="9">
    <source>
        <dbReference type="Google" id="ProtNLM"/>
    </source>
</evidence>
<dbReference type="PANTHER" id="PTHR12001">
    <property type="entry name" value="GERANYLGERANYL PYROPHOSPHATE SYNTHASE"/>
    <property type="match status" value="1"/>
</dbReference>
<organism evidence="7 8">
    <name type="scientific">Leuconostoc fallax</name>
    <dbReference type="NCBI Taxonomy" id="1251"/>
    <lineage>
        <taxon>Bacteria</taxon>
        <taxon>Bacillati</taxon>
        <taxon>Bacillota</taxon>
        <taxon>Bacilli</taxon>
        <taxon>Lactobacillales</taxon>
        <taxon>Lactobacillaceae</taxon>
        <taxon>Leuconostoc</taxon>
    </lineage>
</organism>
<dbReference type="GO" id="GO:0046872">
    <property type="term" value="F:metal ion binding"/>
    <property type="evidence" value="ECO:0007669"/>
    <property type="project" value="UniProtKB-KW"/>
</dbReference>
<dbReference type="GO" id="GO:0004659">
    <property type="term" value="F:prenyltransferase activity"/>
    <property type="evidence" value="ECO:0007669"/>
    <property type="project" value="InterPro"/>
</dbReference>
<dbReference type="PROSITE" id="PS00723">
    <property type="entry name" value="POLYPRENYL_SYNTHASE_1"/>
    <property type="match status" value="1"/>
</dbReference>
<dbReference type="Proteomes" id="UP000295681">
    <property type="component" value="Unassembled WGS sequence"/>
</dbReference>
<accession>A0A4R5N9W1</accession>
<name>A0A4R5N9W1_9LACO</name>
<dbReference type="InterPro" id="IPR033749">
    <property type="entry name" value="Polyprenyl_synt_CS"/>
</dbReference>
<dbReference type="PROSITE" id="PS00444">
    <property type="entry name" value="POLYPRENYL_SYNTHASE_2"/>
    <property type="match status" value="1"/>
</dbReference>
<dbReference type="RefSeq" id="WP_133264299.1">
    <property type="nucleotide sequence ID" value="NZ_JAGYGP010000002.1"/>
</dbReference>
<evidence type="ECO:0000256" key="5">
    <source>
        <dbReference type="ARBA" id="ARBA00022842"/>
    </source>
</evidence>
<keyword evidence="3 6" id="KW-0808">Transferase</keyword>
<evidence type="ECO:0000313" key="8">
    <source>
        <dbReference type="Proteomes" id="UP000295681"/>
    </source>
</evidence>
<dbReference type="Pfam" id="PF00348">
    <property type="entry name" value="polyprenyl_synt"/>
    <property type="match status" value="1"/>
</dbReference>
<reference evidence="7 8" key="1">
    <citation type="journal article" date="2019" name="Appl. Microbiol. Biotechnol.">
        <title>Uncovering carbohydrate metabolism through a genotype-phenotype association study of 56 lactic acid bacteria genomes.</title>
        <authorList>
            <person name="Buron-Moles G."/>
            <person name="Chailyan A."/>
            <person name="Dolejs I."/>
            <person name="Forster J."/>
            <person name="Miks M.H."/>
        </authorList>
    </citation>
    <scope>NUCLEOTIDE SEQUENCE [LARGE SCALE GENOMIC DNA]</scope>
    <source>
        <strain evidence="7 8">ATCC 700006</strain>
    </source>
</reference>
<comment type="caution">
    <text evidence="7">The sequence shown here is derived from an EMBL/GenBank/DDBJ whole genome shotgun (WGS) entry which is preliminary data.</text>
</comment>
<dbReference type="CDD" id="cd00685">
    <property type="entry name" value="Trans_IPPS_HT"/>
    <property type="match status" value="1"/>
</dbReference>
<sequence length="334" mass="37961">MATSPTLPIIWDEFPELKKPLELVLQQVSSSWTIGFKDIDTAIKSQLNAGKLVRPALTLLFSELTDEAYNENAITLGASVELLHLATLIHDDIIDESKLRRGQTSIQTRFGKDTAVYSGDYLLTGMFTLLNKVNNIEVNQYANESLKEILFGELSQKQNRYRLDMTFDEYLLQIKGKTAALFRMSTLFGIMSRPNDEINNFRDLMQKIGETMGMTFQLLDDYLDFSELGDNLALGKPTGQDIQNGIYTAPILFALQDETKRNDLKKLLALRDAITPTQLNQLHELVVNAHAIEQLNDLLMHNNEQLNALIESLPDTKIKQQLQLLNTRLLHRHQ</sequence>
<keyword evidence="8" id="KW-1185">Reference proteome</keyword>